<dbReference type="GeneID" id="10529432"/>
<keyword evidence="3" id="KW-1185">Reference proteome</keyword>
<evidence type="ECO:0000256" key="1">
    <source>
        <dbReference type="SAM" id="MobiDB-lite"/>
    </source>
</evidence>
<evidence type="ECO:0000313" key="2">
    <source>
        <dbReference type="EMBL" id="EFP77084.1"/>
    </source>
</evidence>
<proteinExistence type="predicted"/>
<reference key="1">
    <citation type="submission" date="2007-01" db="EMBL/GenBank/DDBJ databases">
        <title>The Genome Sequence of Puccinia graminis f. sp. tritici Strain CRL 75-36-700-3.</title>
        <authorList>
            <consortium name="The Broad Institute Genome Sequencing Platform"/>
            <person name="Birren B."/>
            <person name="Lander E."/>
            <person name="Galagan J."/>
            <person name="Nusbaum C."/>
            <person name="Devon K."/>
            <person name="Cuomo C."/>
            <person name="Jaffe D."/>
            <person name="Butler J."/>
            <person name="Alvarez P."/>
            <person name="Gnerre S."/>
            <person name="Grabherr M."/>
            <person name="Mauceli E."/>
            <person name="Brockman W."/>
            <person name="Young S."/>
            <person name="LaButti K."/>
            <person name="Sykes S."/>
            <person name="DeCaprio D."/>
            <person name="Crawford M."/>
            <person name="Koehrsen M."/>
            <person name="Engels R."/>
            <person name="Montgomery P."/>
            <person name="Pearson M."/>
            <person name="Howarth C."/>
            <person name="Larson L."/>
            <person name="White J."/>
            <person name="Zeng Q."/>
            <person name="Kodira C."/>
            <person name="Yandava C."/>
            <person name="Alvarado L."/>
            <person name="O'Leary S."/>
            <person name="Szabo L."/>
            <person name="Dean R."/>
            <person name="Schein J."/>
        </authorList>
    </citation>
    <scope>NUCLEOTIDE SEQUENCE</scope>
    <source>
        <strain>CRL 75-36-700-3</strain>
    </source>
</reference>
<dbReference type="KEGG" id="pgr:PGTG_03040"/>
<accession>E3JYF9</accession>
<evidence type="ECO:0000313" key="3">
    <source>
        <dbReference type="Proteomes" id="UP000008783"/>
    </source>
</evidence>
<dbReference type="HOGENOM" id="CLU_1866148_0_0_1"/>
<feature type="region of interest" description="Disordered" evidence="1">
    <location>
        <begin position="80"/>
        <end position="115"/>
    </location>
</feature>
<dbReference type="RefSeq" id="XP_003321503.1">
    <property type="nucleotide sequence ID" value="XM_003321455.1"/>
</dbReference>
<dbReference type="EMBL" id="DS178267">
    <property type="protein sequence ID" value="EFP77084.1"/>
    <property type="molecule type" value="Genomic_DNA"/>
</dbReference>
<name>E3JYF9_PUCGT</name>
<protein>
    <submittedName>
        <fullName evidence="2">Uncharacterized protein</fullName>
    </submittedName>
</protein>
<dbReference type="InParanoid" id="E3JYF9"/>
<gene>
    <name evidence="2" type="ORF">PGTG_03040</name>
</gene>
<reference evidence="3" key="2">
    <citation type="journal article" date="2011" name="Proc. Natl. Acad. Sci. U.S.A.">
        <title>Obligate biotrophy features unraveled by the genomic analysis of rust fungi.</title>
        <authorList>
            <person name="Duplessis S."/>
            <person name="Cuomo C.A."/>
            <person name="Lin Y.-C."/>
            <person name="Aerts A."/>
            <person name="Tisserant E."/>
            <person name="Veneault-Fourrey C."/>
            <person name="Joly D.L."/>
            <person name="Hacquard S."/>
            <person name="Amselem J."/>
            <person name="Cantarel B.L."/>
            <person name="Chiu R."/>
            <person name="Coutinho P.M."/>
            <person name="Feau N."/>
            <person name="Field M."/>
            <person name="Frey P."/>
            <person name="Gelhaye E."/>
            <person name="Goldberg J."/>
            <person name="Grabherr M.G."/>
            <person name="Kodira C.D."/>
            <person name="Kohler A."/>
            <person name="Kuees U."/>
            <person name="Lindquist E.A."/>
            <person name="Lucas S.M."/>
            <person name="Mago R."/>
            <person name="Mauceli E."/>
            <person name="Morin E."/>
            <person name="Murat C."/>
            <person name="Pangilinan J.L."/>
            <person name="Park R."/>
            <person name="Pearson M."/>
            <person name="Quesneville H."/>
            <person name="Rouhier N."/>
            <person name="Sakthikumar S."/>
            <person name="Salamov A.A."/>
            <person name="Schmutz J."/>
            <person name="Selles B."/>
            <person name="Shapiro H."/>
            <person name="Tanguay P."/>
            <person name="Tuskan G.A."/>
            <person name="Henrissat B."/>
            <person name="Van de Peer Y."/>
            <person name="Rouze P."/>
            <person name="Ellis J.G."/>
            <person name="Dodds P.N."/>
            <person name="Schein J.E."/>
            <person name="Zhong S."/>
            <person name="Hamelin R.C."/>
            <person name="Grigoriev I.V."/>
            <person name="Szabo L.J."/>
            <person name="Martin F."/>
        </authorList>
    </citation>
    <scope>NUCLEOTIDE SEQUENCE [LARGE SCALE GENOMIC DNA]</scope>
    <source>
        <strain evidence="3">CRL 75-36-700-3 / race SCCL</strain>
    </source>
</reference>
<organism evidence="2 3">
    <name type="scientific">Puccinia graminis f. sp. tritici (strain CRL 75-36-700-3 / race SCCL)</name>
    <name type="common">Black stem rust fungus</name>
    <dbReference type="NCBI Taxonomy" id="418459"/>
    <lineage>
        <taxon>Eukaryota</taxon>
        <taxon>Fungi</taxon>
        <taxon>Dikarya</taxon>
        <taxon>Basidiomycota</taxon>
        <taxon>Pucciniomycotina</taxon>
        <taxon>Pucciniomycetes</taxon>
        <taxon>Pucciniales</taxon>
        <taxon>Pucciniaceae</taxon>
        <taxon>Puccinia</taxon>
    </lineage>
</organism>
<sequence>MEWNERWVIKRIVMLQEQAGNECRGVIDNSHRVCFKPRMMTIKWSIYGFKRKVLGSSFPNVLVHTSWIFNKSGIREVVSTGNGDDGGIEKGKGRKEIFRWEEDGTDEGEKVGTGQQRAPFMIEKIAHGNNLRSSRIQ</sequence>
<dbReference type="Proteomes" id="UP000008783">
    <property type="component" value="Unassembled WGS sequence"/>
</dbReference>
<feature type="compositionally biased region" description="Basic and acidic residues" evidence="1">
    <location>
        <begin position="87"/>
        <end position="110"/>
    </location>
</feature>
<dbReference type="VEuPathDB" id="FungiDB:PGTG_03040"/>
<dbReference type="AlphaFoldDB" id="E3JYF9"/>